<protein>
    <submittedName>
        <fullName evidence="2">Uncharacterized protein</fullName>
    </submittedName>
</protein>
<dbReference type="AlphaFoldDB" id="A0A2B7XQT9"/>
<evidence type="ECO:0000313" key="3">
    <source>
        <dbReference type="Proteomes" id="UP000223968"/>
    </source>
</evidence>
<dbReference type="Proteomes" id="UP000223968">
    <property type="component" value="Unassembled WGS sequence"/>
</dbReference>
<keyword evidence="3" id="KW-1185">Reference proteome</keyword>
<name>A0A2B7XQT9_9EURO</name>
<comment type="caution">
    <text evidence="2">The sequence shown here is derived from an EMBL/GenBank/DDBJ whole genome shotgun (WGS) entry which is preliminary data.</text>
</comment>
<keyword evidence="1" id="KW-0808">Transferase</keyword>
<evidence type="ECO:0000313" key="2">
    <source>
        <dbReference type="EMBL" id="PGH10867.1"/>
    </source>
</evidence>
<gene>
    <name evidence="2" type="ORF">AJ79_05227</name>
</gene>
<sequence length="105" mass="11836">MHLPNATSTAGEPCFCSVLEVMALGGRLNEEASLKHVEMLRSNWPLILNEPEDIDVTDDFIKPELWKEHFTTECGHTIALALGKNTPHGKLPQSLRRIIEYLLKN</sequence>
<dbReference type="Pfam" id="PF11991">
    <property type="entry name" value="Trp_DMAT"/>
    <property type="match status" value="1"/>
</dbReference>
<organism evidence="2 3">
    <name type="scientific">Helicocarpus griseus UAMH5409</name>
    <dbReference type="NCBI Taxonomy" id="1447875"/>
    <lineage>
        <taxon>Eukaryota</taxon>
        <taxon>Fungi</taxon>
        <taxon>Dikarya</taxon>
        <taxon>Ascomycota</taxon>
        <taxon>Pezizomycotina</taxon>
        <taxon>Eurotiomycetes</taxon>
        <taxon>Eurotiomycetidae</taxon>
        <taxon>Onygenales</taxon>
        <taxon>Ajellomycetaceae</taxon>
        <taxon>Helicocarpus</taxon>
    </lineage>
</organism>
<proteinExistence type="predicted"/>
<dbReference type="InterPro" id="IPR017795">
    <property type="entry name" value="ABBA_NscD-like"/>
</dbReference>
<reference evidence="2 3" key="1">
    <citation type="submission" date="2017-10" db="EMBL/GenBank/DDBJ databases">
        <title>Comparative genomics in systemic dimorphic fungi from Ajellomycetaceae.</title>
        <authorList>
            <person name="Munoz J.F."/>
            <person name="Mcewen J.G."/>
            <person name="Clay O.K."/>
            <person name="Cuomo C.A."/>
        </authorList>
    </citation>
    <scope>NUCLEOTIDE SEQUENCE [LARGE SCALE GENOMIC DNA]</scope>
    <source>
        <strain evidence="2 3">UAMH5409</strain>
    </source>
</reference>
<dbReference type="EMBL" id="PDNB01000081">
    <property type="protein sequence ID" value="PGH10867.1"/>
    <property type="molecule type" value="Genomic_DNA"/>
</dbReference>
<dbReference type="GO" id="GO:0016765">
    <property type="term" value="F:transferase activity, transferring alkyl or aryl (other than methyl) groups"/>
    <property type="evidence" value="ECO:0007669"/>
    <property type="project" value="InterPro"/>
</dbReference>
<dbReference type="OrthoDB" id="5392033at2759"/>
<evidence type="ECO:0000256" key="1">
    <source>
        <dbReference type="ARBA" id="ARBA00022679"/>
    </source>
</evidence>
<accession>A0A2B7XQT9</accession>
<dbReference type="GO" id="GO:0009820">
    <property type="term" value="P:alkaloid metabolic process"/>
    <property type="evidence" value="ECO:0007669"/>
    <property type="project" value="InterPro"/>
</dbReference>